<dbReference type="GO" id="GO:0009061">
    <property type="term" value="P:anaerobic respiration"/>
    <property type="evidence" value="ECO:0007669"/>
    <property type="project" value="TreeGrafter"/>
</dbReference>
<evidence type="ECO:0000256" key="5">
    <source>
        <dbReference type="ARBA" id="ARBA00022475"/>
    </source>
</evidence>
<dbReference type="EC" id="1.17.1.9" evidence="16"/>
<feature type="signal peptide" evidence="14">
    <location>
        <begin position="1"/>
        <end position="23"/>
    </location>
</feature>
<gene>
    <name evidence="16" type="primary">fdhC</name>
    <name evidence="16" type="ORF">Helico4rc_0860</name>
</gene>
<dbReference type="AlphaFoldDB" id="A0A650EJQ0"/>
<keyword evidence="8" id="KW-0479">Metal-binding</keyword>
<evidence type="ECO:0000256" key="3">
    <source>
        <dbReference type="ARBA" id="ARBA00010747"/>
    </source>
</evidence>
<dbReference type="EMBL" id="MN577567">
    <property type="protein sequence ID" value="QGT49967.1"/>
    <property type="molecule type" value="Genomic_DNA"/>
</dbReference>
<feature type="transmembrane region" description="Helical" evidence="13">
    <location>
        <begin position="269"/>
        <end position="290"/>
    </location>
</feature>
<keyword evidence="5" id="KW-1003">Cell membrane</keyword>
<keyword evidence="6" id="KW-0349">Heme</keyword>
<evidence type="ECO:0000256" key="14">
    <source>
        <dbReference type="SAM" id="SignalP"/>
    </source>
</evidence>
<dbReference type="NCBIfam" id="TIGR01583">
    <property type="entry name" value="formate-DH-gamm"/>
    <property type="match status" value="1"/>
</dbReference>
<dbReference type="InterPro" id="IPR011577">
    <property type="entry name" value="Cyt_b561_bac/Ni-Hgenase"/>
</dbReference>
<evidence type="ECO:0000256" key="2">
    <source>
        <dbReference type="ARBA" id="ARBA00004651"/>
    </source>
</evidence>
<evidence type="ECO:0000256" key="13">
    <source>
        <dbReference type="SAM" id="Phobius"/>
    </source>
</evidence>
<keyword evidence="9" id="KW-0249">Electron transport</keyword>
<dbReference type="InterPro" id="IPR006471">
    <property type="entry name" value="Formate_DH_gsu"/>
</dbReference>
<keyword evidence="11" id="KW-0408">Iron</keyword>
<dbReference type="GO" id="GO:0009326">
    <property type="term" value="C:formate dehydrogenase complex"/>
    <property type="evidence" value="ECO:0007669"/>
    <property type="project" value="InterPro"/>
</dbReference>
<dbReference type="GO" id="GO:0015944">
    <property type="term" value="P:formate oxidation"/>
    <property type="evidence" value="ECO:0007669"/>
    <property type="project" value="TreeGrafter"/>
</dbReference>
<feature type="chain" id="PRO_5024937507" evidence="14">
    <location>
        <begin position="24"/>
        <end position="328"/>
    </location>
</feature>
<comment type="cofactor">
    <cofactor evidence="1">
        <name>heme</name>
        <dbReference type="ChEBI" id="CHEBI:30413"/>
    </cofactor>
</comment>
<feature type="transmembrane region" description="Helical" evidence="13">
    <location>
        <begin position="90"/>
        <end position="110"/>
    </location>
</feature>
<dbReference type="Pfam" id="PF01292">
    <property type="entry name" value="Ni_hydr_CYTB"/>
    <property type="match status" value="1"/>
</dbReference>
<comment type="similarity">
    <text evidence="3">Belongs to the formate dehydrogenase gamma subunit family.</text>
</comment>
<evidence type="ECO:0000256" key="6">
    <source>
        <dbReference type="ARBA" id="ARBA00022617"/>
    </source>
</evidence>
<accession>A0A650EJQ0</accession>
<feature type="transmembrane region" description="Helical" evidence="13">
    <location>
        <begin position="173"/>
        <end position="194"/>
    </location>
</feature>
<feature type="transmembrane region" description="Helical" evidence="13">
    <location>
        <begin position="228"/>
        <end position="249"/>
    </location>
</feature>
<evidence type="ECO:0000256" key="1">
    <source>
        <dbReference type="ARBA" id="ARBA00001971"/>
    </source>
</evidence>
<evidence type="ECO:0000256" key="7">
    <source>
        <dbReference type="ARBA" id="ARBA00022692"/>
    </source>
</evidence>
<dbReference type="GO" id="GO:0036397">
    <property type="term" value="F:formate dehydrogenase (quinone) activity"/>
    <property type="evidence" value="ECO:0007669"/>
    <property type="project" value="TreeGrafter"/>
</dbReference>
<dbReference type="GO" id="GO:0046872">
    <property type="term" value="F:metal ion binding"/>
    <property type="evidence" value="ECO:0007669"/>
    <property type="project" value="UniProtKB-KW"/>
</dbReference>
<keyword evidence="14" id="KW-0732">Signal</keyword>
<dbReference type="Gene3D" id="1.20.950.20">
    <property type="entry name" value="Transmembrane di-heme cytochromes, Chain C"/>
    <property type="match status" value="1"/>
</dbReference>
<evidence type="ECO:0000256" key="9">
    <source>
        <dbReference type="ARBA" id="ARBA00022982"/>
    </source>
</evidence>
<evidence type="ECO:0000256" key="8">
    <source>
        <dbReference type="ARBA" id="ARBA00022723"/>
    </source>
</evidence>
<evidence type="ECO:0000256" key="12">
    <source>
        <dbReference type="ARBA" id="ARBA00023136"/>
    </source>
</evidence>
<dbReference type="PANTHER" id="PTHR30074:SF6">
    <property type="entry name" value="FORMATE DEHYDROGENASE GAMMA SUBUNIT"/>
    <property type="match status" value="1"/>
</dbReference>
<comment type="subcellular location">
    <subcellularLocation>
        <location evidence="2">Cell membrane</location>
        <topology evidence="2">Multi-pass membrane protein</topology>
    </subcellularLocation>
</comment>
<reference evidence="16" key="1">
    <citation type="journal article" date="2020" name="J. ISSAAS">
        <title>Lactobacilli and other gastrointestinal microbiota of Peromyscus leucopus, reservoir host for agents of Lyme disease and other zoonoses in North America.</title>
        <authorList>
            <person name="Milovic A."/>
            <person name="Bassam K."/>
            <person name="Shao H."/>
            <person name="Chatzistamou I."/>
            <person name="Tufts D.M."/>
            <person name="Diuk-Wasser M."/>
            <person name="Barbour A.G."/>
        </authorList>
    </citation>
    <scope>NUCLEOTIDE SEQUENCE</scope>
    <source>
        <strain evidence="16">LL4</strain>
    </source>
</reference>
<keyword evidence="10 13" id="KW-1133">Transmembrane helix</keyword>
<evidence type="ECO:0000256" key="11">
    <source>
        <dbReference type="ARBA" id="ARBA00023004"/>
    </source>
</evidence>
<name>A0A650EJQ0_9HELI</name>
<evidence type="ECO:0000259" key="15">
    <source>
        <dbReference type="Pfam" id="PF01292"/>
    </source>
</evidence>
<organism evidence="16">
    <name type="scientific">uncultured Helicobacter sp</name>
    <dbReference type="NCBI Taxonomy" id="175537"/>
    <lineage>
        <taxon>Bacteria</taxon>
        <taxon>Pseudomonadati</taxon>
        <taxon>Campylobacterota</taxon>
        <taxon>Epsilonproteobacteria</taxon>
        <taxon>Campylobacterales</taxon>
        <taxon>Helicobacteraceae</taxon>
        <taxon>Helicobacter</taxon>
        <taxon>environmental samples</taxon>
    </lineage>
</organism>
<evidence type="ECO:0000256" key="10">
    <source>
        <dbReference type="ARBA" id="ARBA00022989"/>
    </source>
</evidence>
<dbReference type="GO" id="GO:0008863">
    <property type="term" value="F:formate dehydrogenase (NAD+) activity"/>
    <property type="evidence" value="ECO:0007669"/>
    <property type="project" value="UniProtKB-EC"/>
</dbReference>
<evidence type="ECO:0000256" key="4">
    <source>
        <dbReference type="ARBA" id="ARBA00022448"/>
    </source>
</evidence>
<feature type="transmembrane region" description="Helical" evidence="13">
    <location>
        <begin position="130"/>
        <end position="153"/>
    </location>
</feature>
<dbReference type="GO" id="GO:0009055">
    <property type="term" value="F:electron transfer activity"/>
    <property type="evidence" value="ECO:0007669"/>
    <property type="project" value="InterPro"/>
</dbReference>
<sequence length="328" mass="36760">MKNAMMLFRILIFTLGFVTFAMAANPSVPQKDGKQYAEVISGNNDLIRESDRANPKIYGGPEVEAIKSWGLDSPNGLGVGELFTILQGKYFALIFLLLIIFVPLAFYGHYKIIGQRHYAHGNFLLVFSKYNIIVHWCAAVPFVLICLTGLMMVFGDKFGGGALIAFARDVHGFATIFFAIFGTLMFFMWVKDCLFHSYDIKWMMILGGYLDKVNREIPAHKFNAGQKMWFWIATLGGGVMVVTGGIMFFQCAEINTLRLMALTHNIVGFLVIALLITHIYMAVFAIEGALEAILNGKMGEEEVSMLHSLYYKDLQKLGKLDSMRVEGH</sequence>
<dbReference type="GO" id="GO:0022904">
    <property type="term" value="P:respiratory electron transport chain"/>
    <property type="evidence" value="ECO:0007669"/>
    <property type="project" value="InterPro"/>
</dbReference>
<dbReference type="SUPFAM" id="SSF81342">
    <property type="entry name" value="Transmembrane di-heme cytochromes"/>
    <property type="match status" value="1"/>
</dbReference>
<dbReference type="GO" id="GO:0005886">
    <property type="term" value="C:plasma membrane"/>
    <property type="evidence" value="ECO:0007669"/>
    <property type="project" value="UniProtKB-SubCell"/>
</dbReference>
<evidence type="ECO:0000313" key="16">
    <source>
        <dbReference type="EMBL" id="QGT49967.1"/>
    </source>
</evidence>
<keyword evidence="7 13" id="KW-0812">Transmembrane</keyword>
<keyword evidence="4" id="KW-0813">Transport</keyword>
<dbReference type="InterPro" id="IPR016174">
    <property type="entry name" value="Di-haem_cyt_TM"/>
</dbReference>
<dbReference type="PANTHER" id="PTHR30074">
    <property type="entry name" value="FORMATE DEHYDROGENASE, NITRATE-INDUCIBLE, CYTOCHROME B556 FDN SUBUNIT"/>
    <property type="match status" value="1"/>
</dbReference>
<dbReference type="InterPro" id="IPR051817">
    <property type="entry name" value="FDH_cytochrome_b556_subunit"/>
</dbReference>
<keyword evidence="12 13" id="KW-0472">Membrane</keyword>
<protein>
    <submittedName>
        <fullName evidence="16">Formate dehydrogenase subunit gamma</fullName>
        <ecNumber evidence="16">1.17.1.9</ecNumber>
    </submittedName>
</protein>
<keyword evidence="16" id="KW-0560">Oxidoreductase</keyword>
<proteinExistence type="inferred from homology"/>
<feature type="domain" description="Cytochrome b561 bacterial/Ni-hydrogenase" evidence="15">
    <location>
        <begin position="127"/>
        <end position="294"/>
    </location>
</feature>